<name>A0A9P7YCU8_9HELO</name>
<dbReference type="OrthoDB" id="5288586at2759"/>
<feature type="transmembrane region" description="Helical" evidence="1">
    <location>
        <begin position="84"/>
        <end position="101"/>
    </location>
</feature>
<dbReference type="InterPro" id="IPR010699">
    <property type="entry name" value="DUF1275"/>
</dbReference>
<dbReference type="AlphaFoldDB" id="A0A9P7YCU8"/>
<evidence type="ECO:0000313" key="2">
    <source>
        <dbReference type="EMBL" id="KAG9231379.1"/>
    </source>
</evidence>
<dbReference type="PANTHER" id="PTHR37488:SF7">
    <property type="entry name" value="DUF1275 DOMAIN PROTEIN"/>
    <property type="match status" value="1"/>
</dbReference>
<sequence length="175" mass="19226">MSNEQEISDTVPSLRSVVESGSDTDFLEFVPLAILAFQSSGQIVTSGLLGFNEIPTTVLTSVYCNIVDDPKLTAKDNVKRSQRVAAAISIIVGGIASGWISTSPVRLSTKFWIAGNFYKAKPQFAEAFHDRLSNLPVQLRHLQGQWALGIKKCQDDIPPEAEFHPDYRNFKGGEI</sequence>
<dbReference type="PANTHER" id="PTHR37488">
    <property type="entry name" value="DUF1275 DOMAIN-CONTAINING PROTEIN"/>
    <property type="match status" value="1"/>
</dbReference>
<gene>
    <name evidence="2" type="ORF">BJ875DRAFT_487061</name>
</gene>
<protein>
    <submittedName>
        <fullName evidence="2">Uncharacterized protein</fullName>
    </submittedName>
</protein>
<dbReference type="Proteomes" id="UP000824998">
    <property type="component" value="Unassembled WGS sequence"/>
</dbReference>
<evidence type="ECO:0000313" key="3">
    <source>
        <dbReference type="Proteomes" id="UP000824998"/>
    </source>
</evidence>
<keyword evidence="1" id="KW-1133">Transmembrane helix</keyword>
<dbReference type="EMBL" id="MU251605">
    <property type="protein sequence ID" value="KAG9231379.1"/>
    <property type="molecule type" value="Genomic_DNA"/>
</dbReference>
<organism evidence="2 3">
    <name type="scientific">Amylocarpus encephaloides</name>
    <dbReference type="NCBI Taxonomy" id="45428"/>
    <lineage>
        <taxon>Eukaryota</taxon>
        <taxon>Fungi</taxon>
        <taxon>Dikarya</taxon>
        <taxon>Ascomycota</taxon>
        <taxon>Pezizomycotina</taxon>
        <taxon>Leotiomycetes</taxon>
        <taxon>Helotiales</taxon>
        <taxon>Helotiales incertae sedis</taxon>
        <taxon>Amylocarpus</taxon>
    </lineage>
</organism>
<reference evidence="2" key="1">
    <citation type="journal article" date="2021" name="IMA Fungus">
        <title>Genomic characterization of three marine fungi, including Emericellopsis atlantica sp. nov. with signatures of a generalist lifestyle and marine biomass degradation.</title>
        <authorList>
            <person name="Hagestad O.C."/>
            <person name="Hou L."/>
            <person name="Andersen J.H."/>
            <person name="Hansen E.H."/>
            <person name="Altermark B."/>
            <person name="Li C."/>
            <person name="Kuhnert E."/>
            <person name="Cox R.J."/>
            <person name="Crous P.W."/>
            <person name="Spatafora J.W."/>
            <person name="Lail K."/>
            <person name="Amirebrahimi M."/>
            <person name="Lipzen A."/>
            <person name="Pangilinan J."/>
            <person name="Andreopoulos W."/>
            <person name="Hayes R.D."/>
            <person name="Ng V."/>
            <person name="Grigoriev I.V."/>
            <person name="Jackson S.A."/>
            <person name="Sutton T.D.S."/>
            <person name="Dobson A.D.W."/>
            <person name="Rama T."/>
        </authorList>
    </citation>
    <scope>NUCLEOTIDE SEQUENCE</scope>
    <source>
        <strain evidence="2">TRa018bII</strain>
    </source>
</reference>
<accession>A0A9P7YCU8</accession>
<dbReference type="Pfam" id="PF06912">
    <property type="entry name" value="DUF1275"/>
    <property type="match status" value="1"/>
</dbReference>
<keyword evidence="1" id="KW-0472">Membrane</keyword>
<keyword evidence="3" id="KW-1185">Reference proteome</keyword>
<comment type="caution">
    <text evidence="2">The sequence shown here is derived from an EMBL/GenBank/DDBJ whole genome shotgun (WGS) entry which is preliminary data.</text>
</comment>
<keyword evidence="1" id="KW-0812">Transmembrane</keyword>
<proteinExistence type="predicted"/>
<evidence type="ECO:0000256" key="1">
    <source>
        <dbReference type="SAM" id="Phobius"/>
    </source>
</evidence>